<comment type="subcellular location">
    <subcellularLocation>
        <location evidence="1">Nucleus</location>
    </subcellularLocation>
</comment>
<evidence type="ECO:0000256" key="4">
    <source>
        <dbReference type="SAM" id="MobiDB-lite"/>
    </source>
</evidence>
<accession>A0AAN7DJ45</accession>
<dbReference type="SUPFAM" id="SSF89550">
    <property type="entry name" value="PHP domain-like"/>
    <property type="match status" value="1"/>
</dbReference>
<protein>
    <submittedName>
        <fullName evidence="5">Uncharacterized protein</fullName>
    </submittedName>
</protein>
<dbReference type="GO" id="GO:0003723">
    <property type="term" value="F:RNA binding"/>
    <property type="evidence" value="ECO:0007669"/>
    <property type="project" value="TreeGrafter"/>
</dbReference>
<dbReference type="InterPro" id="IPR016195">
    <property type="entry name" value="Pol/histidinol_Pase-like"/>
</dbReference>
<dbReference type="PANTHER" id="PTHR13031:SF0">
    <property type="entry name" value="RIBONUCLEASE P PROTEIN SUBUNIT P30"/>
    <property type="match status" value="1"/>
</dbReference>
<evidence type="ECO:0000256" key="2">
    <source>
        <dbReference type="ARBA" id="ARBA00007331"/>
    </source>
</evidence>
<organism evidence="5 6">
    <name type="scientific">Mucor velutinosus</name>
    <dbReference type="NCBI Taxonomy" id="708070"/>
    <lineage>
        <taxon>Eukaryota</taxon>
        <taxon>Fungi</taxon>
        <taxon>Fungi incertae sedis</taxon>
        <taxon>Mucoromycota</taxon>
        <taxon>Mucoromycotina</taxon>
        <taxon>Mucoromycetes</taxon>
        <taxon>Mucorales</taxon>
        <taxon>Mucorineae</taxon>
        <taxon>Mucoraceae</taxon>
        <taxon>Mucor</taxon>
    </lineage>
</organism>
<reference evidence="5 6" key="1">
    <citation type="submission" date="2022-11" db="EMBL/GenBank/DDBJ databases">
        <title>Mucor velutinosus strain NIH1002 WGS.</title>
        <authorList>
            <person name="Subramanian P."/>
            <person name="Mullikin J.C."/>
            <person name="Segre J.A."/>
            <person name="Zelazny A.M."/>
        </authorList>
    </citation>
    <scope>NUCLEOTIDE SEQUENCE [LARGE SCALE GENOMIC DNA]</scope>
    <source>
        <strain evidence="5 6">NIH1002</strain>
    </source>
</reference>
<dbReference type="GeneID" id="89944426"/>
<dbReference type="Pfam" id="PF01876">
    <property type="entry name" value="RNase_P_p30"/>
    <property type="match status" value="1"/>
</dbReference>
<name>A0AAN7DJ45_9FUNG</name>
<comment type="caution">
    <text evidence="5">The sequence shown here is derived from an EMBL/GenBank/DDBJ whole genome shotgun (WGS) entry which is preliminary data.</text>
</comment>
<dbReference type="AlphaFoldDB" id="A0AAN7DJ45"/>
<comment type="similarity">
    <text evidence="2">Belongs to the eukaryotic/archaeal RNase P protein component 3 family.</text>
</comment>
<dbReference type="GO" id="GO:0008033">
    <property type="term" value="P:tRNA processing"/>
    <property type="evidence" value="ECO:0007669"/>
    <property type="project" value="UniProtKB-KW"/>
</dbReference>
<dbReference type="Gene3D" id="3.20.20.140">
    <property type="entry name" value="Metal-dependent hydrolases"/>
    <property type="match status" value="1"/>
</dbReference>
<dbReference type="EMBL" id="JASEJX010000013">
    <property type="protein sequence ID" value="KAK4517389.1"/>
    <property type="molecule type" value="Genomic_DNA"/>
</dbReference>
<evidence type="ECO:0000313" key="6">
    <source>
        <dbReference type="Proteomes" id="UP001304243"/>
    </source>
</evidence>
<feature type="region of interest" description="Disordered" evidence="4">
    <location>
        <begin position="249"/>
        <end position="281"/>
    </location>
</feature>
<evidence type="ECO:0000313" key="5">
    <source>
        <dbReference type="EMBL" id="KAK4517389.1"/>
    </source>
</evidence>
<sequence length="281" mass="32008">MIYDFNIPYPNKSDATELQRIEKILDRLDSFENRSTIALNLTVEGNLSDVKSIEPVASQKFTNMQQLTRATLMVEDVKQNYQLAASSAYPNIDILAVRPTNFDICKHACQTYEVDLISLDLAKSKALPGFVAAQMAVNRGIFFEVCYSQSFRDPNKRFLFFNNVKRLVEVTRGHNLIFSSEAMRALDIRRPADLRILGSMFGMTHDQIEATVTVNYPRLLKRAETRRLTYNATIALDKSELFAEAVAKDNASSSLQKRKNTDQPQSKRAAKRNKQQQNQNK</sequence>
<dbReference type="InterPro" id="IPR002738">
    <property type="entry name" value="RNase_P_p30"/>
</dbReference>
<keyword evidence="6" id="KW-1185">Reference proteome</keyword>
<proteinExistence type="inferred from homology"/>
<keyword evidence="3" id="KW-0819">tRNA processing</keyword>
<dbReference type="GO" id="GO:0005655">
    <property type="term" value="C:nucleolar ribonuclease P complex"/>
    <property type="evidence" value="ECO:0007669"/>
    <property type="project" value="TreeGrafter"/>
</dbReference>
<dbReference type="RefSeq" id="XP_064684055.1">
    <property type="nucleotide sequence ID" value="XM_064820135.1"/>
</dbReference>
<evidence type="ECO:0000256" key="3">
    <source>
        <dbReference type="ARBA" id="ARBA00022694"/>
    </source>
</evidence>
<evidence type="ECO:0000256" key="1">
    <source>
        <dbReference type="ARBA" id="ARBA00004123"/>
    </source>
</evidence>
<dbReference type="PANTHER" id="PTHR13031">
    <property type="entry name" value="RIBONUCLEASE P SUBUNIT P30"/>
    <property type="match status" value="1"/>
</dbReference>
<dbReference type="Proteomes" id="UP001304243">
    <property type="component" value="Unassembled WGS sequence"/>
</dbReference>
<gene>
    <name evidence="5" type="ORF">ATC70_000724</name>
</gene>